<protein>
    <recommendedName>
        <fullName evidence="4">CC-NBS-LRR protein</fullName>
    </recommendedName>
</protein>
<keyword evidence="3" id="KW-1185">Reference proteome</keyword>
<proteinExistence type="predicted"/>
<dbReference type="InParanoid" id="A0A7N2LDN0"/>
<dbReference type="EMBL" id="LRBV02000004">
    <property type="status" value="NOT_ANNOTATED_CDS"/>
    <property type="molecule type" value="Genomic_DNA"/>
</dbReference>
<dbReference type="GO" id="GO:0006952">
    <property type="term" value="P:defense response"/>
    <property type="evidence" value="ECO:0007669"/>
    <property type="project" value="UniProtKB-KW"/>
</dbReference>
<organism evidence="2 3">
    <name type="scientific">Quercus lobata</name>
    <name type="common">Valley oak</name>
    <dbReference type="NCBI Taxonomy" id="97700"/>
    <lineage>
        <taxon>Eukaryota</taxon>
        <taxon>Viridiplantae</taxon>
        <taxon>Streptophyta</taxon>
        <taxon>Embryophyta</taxon>
        <taxon>Tracheophyta</taxon>
        <taxon>Spermatophyta</taxon>
        <taxon>Magnoliopsida</taxon>
        <taxon>eudicotyledons</taxon>
        <taxon>Gunneridae</taxon>
        <taxon>Pentapetalae</taxon>
        <taxon>rosids</taxon>
        <taxon>fabids</taxon>
        <taxon>Fagales</taxon>
        <taxon>Fagaceae</taxon>
        <taxon>Quercus</taxon>
    </lineage>
</organism>
<dbReference type="Proteomes" id="UP000594261">
    <property type="component" value="Chromosome 4"/>
</dbReference>
<dbReference type="InterPro" id="IPR032675">
    <property type="entry name" value="LRR_dom_sf"/>
</dbReference>
<dbReference type="PANTHER" id="PTHR36766">
    <property type="entry name" value="PLANT BROAD-SPECTRUM MILDEW RESISTANCE PROTEIN RPW8"/>
    <property type="match status" value="1"/>
</dbReference>
<dbReference type="Gramene" id="QL04p011804:mrna">
    <property type="protein sequence ID" value="QL04p011804:mrna:CDS:1"/>
    <property type="gene ID" value="QL04p011804"/>
</dbReference>
<evidence type="ECO:0000313" key="2">
    <source>
        <dbReference type="EnsemblPlants" id="QL04p011804:mrna:CDS:1"/>
    </source>
</evidence>
<sequence length="238" mass="26295">MPKEGLSPNLHSQVVTDCTNLMPLKEWSVHGMKSLTCIKIDGGCSKLKVFPQGVLPNTLTSLRISNLPNLINLGEGLHSLLSLKKLKIKHCENLKLMPKEGLPLNLQSLFITGCESILPSTEWGLHGMKSLAHFMITGGCSTMELFPERGLLPDSLISLCISRLPDLKYLVNGLQHLTSLKKLEIDCCKKLELIQAKGLPVSLSSLRIRKCSLLALRCEKDGGEDWPKISYISDLQID</sequence>
<reference evidence="2 3" key="1">
    <citation type="journal article" date="2016" name="G3 (Bethesda)">
        <title>First Draft Assembly and Annotation of the Genome of a California Endemic Oak Quercus lobata Nee (Fagaceae).</title>
        <authorList>
            <person name="Sork V.L."/>
            <person name="Fitz-Gibbon S.T."/>
            <person name="Puiu D."/>
            <person name="Crepeau M."/>
            <person name="Gugger P.F."/>
            <person name="Sherman R."/>
            <person name="Stevens K."/>
            <person name="Langley C.H."/>
            <person name="Pellegrini M."/>
            <person name="Salzberg S.L."/>
        </authorList>
    </citation>
    <scope>NUCLEOTIDE SEQUENCE [LARGE SCALE GENOMIC DNA]</scope>
    <source>
        <strain evidence="2 3">cv. SW786</strain>
    </source>
</reference>
<dbReference type="Gene3D" id="3.80.10.10">
    <property type="entry name" value="Ribonuclease Inhibitor"/>
    <property type="match status" value="1"/>
</dbReference>
<dbReference type="PANTHER" id="PTHR36766:SF40">
    <property type="entry name" value="DISEASE RESISTANCE PROTEIN RGA3"/>
    <property type="match status" value="1"/>
</dbReference>
<evidence type="ECO:0008006" key="4">
    <source>
        <dbReference type="Google" id="ProtNLM"/>
    </source>
</evidence>
<reference evidence="2" key="2">
    <citation type="submission" date="2021-01" db="UniProtKB">
        <authorList>
            <consortium name="EnsemblPlants"/>
        </authorList>
    </citation>
    <scope>IDENTIFICATION</scope>
</reference>
<dbReference type="SUPFAM" id="SSF52058">
    <property type="entry name" value="L domain-like"/>
    <property type="match status" value="1"/>
</dbReference>
<dbReference type="EnsemblPlants" id="QL04p011804:mrna">
    <property type="protein sequence ID" value="QL04p011804:mrna:CDS:1"/>
    <property type="gene ID" value="QL04p011804"/>
</dbReference>
<accession>A0A7N2LDN0</accession>
<name>A0A7N2LDN0_QUELO</name>
<keyword evidence="1" id="KW-0611">Plant defense</keyword>
<evidence type="ECO:0000313" key="3">
    <source>
        <dbReference type="Proteomes" id="UP000594261"/>
    </source>
</evidence>
<evidence type="ECO:0000256" key="1">
    <source>
        <dbReference type="ARBA" id="ARBA00022821"/>
    </source>
</evidence>
<dbReference type="AlphaFoldDB" id="A0A7N2LDN0"/>